<accession>A0A0L6UGW4</accession>
<proteinExistence type="predicted"/>
<dbReference type="Proteomes" id="UP000037035">
    <property type="component" value="Unassembled WGS sequence"/>
</dbReference>
<evidence type="ECO:0000313" key="1">
    <source>
        <dbReference type="EMBL" id="KNZ47768.1"/>
    </source>
</evidence>
<keyword evidence="2" id="KW-1185">Reference proteome</keyword>
<dbReference type="Pfam" id="PF14223">
    <property type="entry name" value="Retrotran_gag_2"/>
    <property type="match status" value="1"/>
</dbReference>
<name>A0A0L6UGW4_9BASI</name>
<dbReference type="VEuPathDB" id="FungiDB:VP01_6162g1"/>
<organism evidence="1 2">
    <name type="scientific">Puccinia sorghi</name>
    <dbReference type="NCBI Taxonomy" id="27349"/>
    <lineage>
        <taxon>Eukaryota</taxon>
        <taxon>Fungi</taxon>
        <taxon>Dikarya</taxon>
        <taxon>Basidiomycota</taxon>
        <taxon>Pucciniomycotina</taxon>
        <taxon>Pucciniomycetes</taxon>
        <taxon>Pucciniales</taxon>
        <taxon>Pucciniaceae</taxon>
        <taxon>Puccinia</taxon>
    </lineage>
</organism>
<dbReference type="OrthoDB" id="3227225at2759"/>
<gene>
    <name evidence="1" type="ORF">VP01_6162g1</name>
</gene>
<evidence type="ECO:0000313" key="2">
    <source>
        <dbReference type="Proteomes" id="UP000037035"/>
    </source>
</evidence>
<sequence>QMILGHCQQLGLKKYLTNAKPPAGIDATGLYAFNTNRSKMAGILISNMGTTNYSLFFMEKNKEDPVALWELLTDHYEAKISRNHAKVYNDFITFQFKGNKLSAYLETVDKHLKLISSVGMKFEGPECDVKESLIAENIVLKLPEKYASTKDFLYAQQPLTIEIVMEVLQNKRQEISITSALVKTEETAMKASFKKTKCCEYCSNGKHNPKASHPEADCWKLQKKANLLQEDDTDDPPSRPSSSGFHCVIKAFAASAIPGMCYLNSRASHHMFTDFSLFKNYRARKTQVVLADGHNLNVTGDGLFIKTLISLGRLYEHGCEIHCTGTSSFKIVNNGIVFFKASIVGGTCMVKINTTCQGQSQINPPVKAFNIADVQILHRCAGHCHHEELKISLTCVSLSSSASIPSSRVCTHGSEWEYHSSLFQWCSILLQNH</sequence>
<feature type="non-terminal residue" evidence="1">
    <location>
        <position position="1"/>
    </location>
</feature>
<comment type="caution">
    <text evidence="1">The sequence shown here is derived from an EMBL/GenBank/DDBJ whole genome shotgun (WGS) entry which is preliminary data.</text>
</comment>
<reference evidence="1 2" key="1">
    <citation type="submission" date="2015-08" db="EMBL/GenBank/DDBJ databases">
        <title>Next Generation Sequencing and Analysis of the Genome of Puccinia sorghi L Schw, the Causal Agent of Maize Common Rust.</title>
        <authorList>
            <person name="Rochi L."/>
            <person name="Burguener G."/>
            <person name="Darino M."/>
            <person name="Turjanski A."/>
            <person name="Kreff E."/>
            <person name="Dieguez M.J."/>
            <person name="Sacco F."/>
        </authorList>
    </citation>
    <scope>NUCLEOTIDE SEQUENCE [LARGE SCALE GENOMIC DNA]</scope>
    <source>
        <strain evidence="1 2">RO10H11247</strain>
    </source>
</reference>
<dbReference type="AlphaFoldDB" id="A0A0L6UGW4"/>
<protein>
    <submittedName>
        <fullName evidence="1">Uncharacterized protein</fullName>
    </submittedName>
</protein>
<dbReference type="EMBL" id="LAVV01011455">
    <property type="protein sequence ID" value="KNZ47768.1"/>
    <property type="molecule type" value="Genomic_DNA"/>
</dbReference>